<evidence type="ECO:0000256" key="1">
    <source>
        <dbReference type="ARBA" id="ARBA00022806"/>
    </source>
</evidence>
<dbReference type="GO" id="GO:0004386">
    <property type="term" value="F:helicase activity"/>
    <property type="evidence" value="ECO:0007669"/>
    <property type="project" value="InterPro"/>
</dbReference>
<sequence>MKTFLEGALHMITTKDIGTAQEVIKELANDKNLEHIRQLLEADLAYDGTTGELSFIVHGIPFLKIITNTEFQNSIVIEKYAGTIYNVVYGFSGSRGIEFFNRILSRSKTLMSNNPDGYPEVFAMITSALRHTIHLNSNAMVQDGIKRIAREALVQANEQHLLQNPEMRHLHQNFKVINEKLELGEQLPSLVPAKPTSASQGRGAVRPSLHPAIQNTVRLPGELSESGPRHNNDYVSIADILILPTAEEIRSDVPEYLPQIGAETAFLDRNQKLLDTQFRLLREDSIGCLRESLRQIIENRGNLDVLRGSKKRKKDGVNRFFTAGVAVLIHQNVRVEEITFTAHQGLKVGITFDQPIPNLSDQARREWWSREHEDLLTYNSLVCILNETNEAVFFTVAERYVTERNIRNWDRDDTEDGSDRALSTLAEDPNRAGIILSFANAVREENIEWLSKLAYARDSSQIDLIEFPKTLLAAFRPILQGLQKRIGNTQAIPFIDWLAPDPSLIFQQSVEDGTQVDVRPPPYALRPNFFFDLKSIFTTPPQDPVPLYPAAASDFDIQILLENTTLDDGQAQSLVKALSREVGLIQGPPGTGKSFVGTKIVKVLLANKTKADLGPVVCVCYTNHALDQFLEHLLDIGIDNIVRLGSRSKSERLDKYLLKNLVTSTENTRVEGKEMWDLKAATRDLADDAAKYCNTLAYVDSEPTLRSHIEENYPSFFSALFTRNVDSEGWEVQYGKQKPFALWRKKAMYGPIGRSVRFILNNNLDPWSLTPTEINAVLRFWKNEVLRNAITGLADVAEQHRIKSEKLSTVRKERDRRLLQAADIIGVTTSSLAAHADMLERVQAKVLFCEEAGEILEAHTITTLIPSIEHMILIGDHEQLRPHVANYDLSVESRKGQAYRLDVSLFERLVQQPYGNLALKFPIASLNTQRRMHPTVADLIRLKTYPSLLDAVPDYPPIPGMKKRLFWMTHGRPDSKGDAIKATASYTNDFEQEMAISLVTHLLHQGIFKEKQIAVLTPYLGQMSKLRRSLGNIMDIVVGSRDQDALDEIEGFLDDDENEKKPEDLRPQEIIRKSSLAAAVRIATIDNFQGEEADVVIISLVRSNKEHQCGFLKTSNRINVLLSRAKWGMYIIGDANTAGSVPMWSNVISHMSINDCLGDAFELQCERHKNITILAASKEDFITYAPEGGCSNIAMSRAPSSLQAVVTPAVQTVVNLAHLALCPFERFL</sequence>
<gene>
    <name evidence="4" type="ORF">DFL_005496</name>
</gene>
<evidence type="ECO:0000313" key="4">
    <source>
        <dbReference type="EMBL" id="RVD83717.1"/>
    </source>
</evidence>
<evidence type="ECO:0000259" key="3">
    <source>
        <dbReference type="Pfam" id="PF13087"/>
    </source>
</evidence>
<dbReference type="RefSeq" id="XP_067489261.1">
    <property type="nucleotide sequence ID" value="XM_067634763.1"/>
</dbReference>
<keyword evidence="5" id="KW-1185">Reference proteome</keyword>
<proteinExistence type="predicted"/>
<keyword evidence="1" id="KW-0067">ATP-binding</keyword>
<dbReference type="Gene3D" id="3.40.50.300">
    <property type="entry name" value="P-loop containing nucleotide triphosphate hydrolases"/>
    <property type="match status" value="2"/>
</dbReference>
<dbReference type="VEuPathDB" id="FungiDB:DFL_005496"/>
<dbReference type="Proteomes" id="UP000283090">
    <property type="component" value="Unassembled WGS sequence"/>
</dbReference>
<dbReference type="GO" id="GO:0031048">
    <property type="term" value="P:regulatory ncRNA-mediated heterochromatin formation"/>
    <property type="evidence" value="ECO:0007669"/>
    <property type="project" value="TreeGrafter"/>
</dbReference>
<feature type="domain" description="DNA2/NAM7 helicase-like C-terminal" evidence="3">
    <location>
        <begin position="901"/>
        <end position="1135"/>
    </location>
</feature>
<dbReference type="Pfam" id="PF13086">
    <property type="entry name" value="AAA_11"/>
    <property type="match status" value="1"/>
</dbReference>
<comment type="caution">
    <text evidence="4">The sequence shown here is derived from an EMBL/GenBank/DDBJ whole genome shotgun (WGS) entry which is preliminary data.</text>
</comment>
<dbReference type="PANTHER" id="PTHR10887:SF445">
    <property type="entry name" value="NFX1-TYPE ZINC FINGER-CONTAINING PROTEIN 1"/>
    <property type="match status" value="1"/>
</dbReference>
<dbReference type="InterPro" id="IPR041677">
    <property type="entry name" value="DNA2/NAM7_AAA_11"/>
</dbReference>
<dbReference type="AlphaFoldDB" id="A0A436ZXJ8"/>
<name>A0A436ZXJ8_ARTFL</name>
<organism evidence="4 5">
    <name type="scientific">Arthrobotrys flagrans</name>
    <name type="common">Nematode-trapping fungus</name>
    <name type="synonym">Trichothecium flagrans</name>
    <dbReference type="NCBI Taxonomy" id="97331"/>
    <lineage>
        <taxon>Eukaryota</taxon>
        <taxon>Fungi</taxon>
        <taxon>Dikarya</taxon>
        <taxon>Ascomycota</taxon>
        <taxon>Pezizomycotina</taxon>
        <taxon>Orbiliomycetes</taxon>
        <taxon>Orbiliales</taxon>
        <taxon>Orbiliaceae</taxon>
        <taxon>Arthrobotrys</taxon>
    </lineage>
</organism>
<keyword evidence="1" id="KW-0378">Hydrolase</keyword>
<reference evidence="4 5" key="1">
    <citation type="submission" date="2019-01" db="EMBL/GenBank/DDBJ databases">
        <title>Intercellular communication is required for trap formation in the nematode-trapping fungus Duddingtonia flagrans.</title>
        <authorList>
            <person name="Youssar L."/>
            <person name="Wernet V."/>
            <person name="Hensel N."/>
            <person name="Hildebrandt H.-G."/>
            <person name="Fischer R."/>
        </authorList>
    </citation>
    <scope>NUCLEOTIDE SEQUENCE [LARGE SCALE GENOMIC DNA]</scope>
    <source>
        <strain evidence="4 5">CBS H-5679</strain>
    </source>
</reference>
<dbReference type="SUPFAM" id="SSF52540">
    <property type="entry name" value="P-loop containing nucleoside triphosphate hydrolases"/>
    <property type="match status" value="1"/>
</dbReference>
<dbReference type="CDD" id="cd17936">
    <property type="entry name" value="EEXXEc_NFX1"/>
    <property type="match status" value="1"/>
</dbReference>
<dbReference type="InterPro" id="IPR047187">
    <property type="entry name" value="SF1_C_Upf1"/>
</dbReference>
<dbReference type="PANTHER" id="PTHR10887">
    <property type="entry name" value="DNA2/NAM7 HELICASE FAMILY"/>
    <property type="match status" value="1"/>
</dbReference>
<dbReference type="GeneID" id="93587807"/>
<dbReference type="OrthoDB" id="2423195at2759"/>
<dbReference type="CDD" id="cd18808">
    <property type="entry name" value="SF1_C_Upf1"/>
    <property type="match status" value="1"/>
</dbReference>
<dbReference type="EMBL" id="SAEB01000007">
    <property type="protein sequence ID" value="RVD83717.1"/>
    <property type="molecule type" value="Genomic_DNA"/>
</dbReference>
<evidence type="ECO:0000259" key="2">
    <source>
        <dbReference type="Pfam" id="PF13086"/>
    </source>
</evidence>
<accession>A0A436ZXJ8</accession>
<dbReference type="GO" id="GO:0031380">
    <property type="term" value="C:nuclear RNA-directed RNA polymerase complex"/>
    <property type="evidence" value="ECO:0007669"/>
    <property type="project" value="TreeGrafter"/>
</dbReference>
<dbReference type="InterPro" id="IPR041679">
    <property type="entry name" value="DNA2/NAM7-like_C"/>
</dbReference>
<keyword evidence="1" id="KW-0547">Nucleotide-binding</keyword>
<dbReference type="Pfam" id="PF13087">
    <property type="entry name" value="AAA_12"/>
    <property type="match status" value="1"/>
</dbReference>
<feature type="domain" description="DNA2/NAM7 helicase helicase" evidence="2">
    <location>
        <begin position="566"/>
        <end position="884"/>
    </location>
</feature>
<protein>
    <recommendedName>
        <fullName evidence="6">AAA+ ATPase domain-containing protein</fullName>
    </recommendedName>
</protein>
<dbReference type="InterPro" id="IPR027417">
    <property type="entry name" value="P-loop_NTPase"/>
</dbReference>
<evidence type="ECO:0000313" key="5">
    <source>
        <dbReference type="Proteomes" id="UP000283090"/>
    </source>
</evidence>
<keyword evidence="1" id="KW-0347">Helicase</keyword>
<dbReference type="InterPro" id="IPR045055">
    <property type="entry name" value="DNA2/NAM7-like"/>
</dbReference>
<evidence type="ECO:0008006" key="6">
    <source>
        <dbReference type="Google" id="ProtNLM"/>
    </source>
</evidence>